<dbReference type="GO" id="GO:0004725">
    <property type="term" value="F:protein tyrosine phosphatase activity"/>
    <property type="evidence" value="ECO:0007669"/>
    <property type="project" value="InterPro"/>
</dbReference>
<feature type="domain" description="Tyrosine specific protein phosphatases" evidence="4">
    <location>
        <begin position="365"/>
        <end position="435"/>
    </location>
</feature>
<evidence type="ECO:0000256" key="1">
    <source>
        <dbReference type="ARBA" id="ARBA00009649"/>
    </source>
</evidence>
<evidence type="ECO:0000313" key="6">
    <source>
        <dbReference type="EMBL" id="ONH72730.1"/>
    </source>
</evidence>
<feature type="domain" description="Tyrosine-protein phosphatase" evidence="3">
    <location>
        <begin position="195"/>
        <end position="444"/>
    </location>
</feature>
<dbReference type="InterPro" id="IPR025609">
    <property type="entry name" value="Lsm14-like_N"/>
</dbReference>
<reference evidence="7" key="1">
    <citation type="journal article" date="2017" name="Genome Announc.">
        <title>Genome sequences of Cyberlindnera fabianii 65, Pichia kudriavzevii 129, and Saccharomyces cerevisiae 131 isolated from fermented masau fruits in Zimbabwe.</title>
        <authorList>
            <person name="van Rijswijck I.M.H."/>
            <person name="Derks M.F.L."/>
            <person name="Abee T."/>
            <person name="de Ridder D."/>
            <person name="Smid E.J."/>
        </authorList>
    </citation>
    <scope>NUCLEOTIDE SEQUENCE [LARGE SCALE GENOMIC DNA]</scope>
    <source>
        <strain evidence="7">129</strain>
    </source>
</reference>
<evidence type="ECO:0000259" key="5">
    <source>
        <dbReference type="PROSITE" id="PS51512"/>
    </source>
</evidence>
<evidence type="ECO:0000313" key="7">
    <source>
        <dbReference type="Proteomes" id="UP000189274"/>
    </source>
</evidence>
<dbReference type="InterPro" id="IPR000387">
    <property type="entry name" value="Tyr_Pase_dom"/>
</dbReference>
<dbReference type="Proteomes" id="UP000189274">
    <property type="component" value="Unassembled WGS sequence"/>
</dbReference>
<protein>
    <submittedName>
        <fullName evidence="6">Tyrosine-protein phosphatase 10D</fullName>
    </submittedName>
</protein>
<dbReference type="PRINTS" id="PR00700">
    <property type="entry name" value="PRTYPHPHTASE"/>
</dbReference>
<dbReference type="InterPro" id="IPR003595">
    <property type="entry name" value="Tyr_Pase_cat"/>
</dbReference>
<dbReference type="InterPro" id="IPR025762">
    <property type="entry name" value="DFDF"/>
</dbReference>
<feature type="compositionally biased region" description="Basic and acidic residues" evidence="2">
    <location>
        <begin position="133"/>
        <end position="154"/>
    </location>
</feature>
<dbReference type="SMART" id="SM00194">
    <property type="entry name" value="PTPc"/>
    <property type="match status" value="1"/>
</dbReference>
<name>A0A1V2LJE6_PICKU</name>
<dbReference type="PANTHER" id="PTHR19134:SF553">
    <property type="entry name" value="TYROSINE-PROTEIN PHOSPHATASE 10D-RELATED"/>
    <property type="match status" value="1"/>
</dbReference>
<accession>A0A1V2LJE6</accession>
<dbReference type="Pfam" id="PF12701">
    <property type="entry name" value="LSM14"/>
    <property type="match status" value="1"/>
</dbReference>
<feature type="region of interest" description="Disordered" evidence="2">
    <location>
        <begin position="118"/>
        <end position="171"/>
    </location>
</feature>
<dbReference type="InterPro" id="IPR050348">
    <property type="entry name" value="Protein-Tyr_Phosphatase"/>
</dbReference>
<organism evidence="6 7">
    <name type="scientific">Pichia kudriavzevii</name>
    <name type="common">Yeast</name>
    <name type="synonym">Issatchenkia orientalis</name>
    <dbReference type="NCBI Taxonomy" id="4909"/>
    <lineage>
        <taxon>Eukaryota</taxon>
        <taxon>Fungi</taxon>
        <taxon>Dikarya</taxon>
        <taxon>Ascomycota</taxon>
        <taxon>Saccharomycotina</taxon>
        <taxon>Pichiomycetes</taxon>
        <taxon>Pichiales</taxon>
        <taxon>Pichiaceae</taxon>
        <taxon>Pichia</taxon>
    </lineage>
</organism>
<proteinExistence type="inferred from homology"/>
<dbReference type="SUPFAM" id="SSF52799">
    <property type="entry name" value="(Phosphotyrosine protein) phosphatases II"/>
    <property type="match status" value="1"/>
</dbReference>
<dbReference type="InterPro" id="IPR000242">
    <property type="entry name" value="PTP_cat"/>
</dbReference>
<dbReference type="EMBL" id="MQVM01000019">
    <property type="protein sequence ID" value="ONH72730.1"/>
    <property type="molecule type" value="Genomic_DNA"/>
</dbReference>
<comment type="similarity">
    <text evidence="1">Belongs to the protein-tyrosine phosphatase family. Non-receptor class subfamily.</text>
</comment>
<dbReference type="PANTHER" id="PTHR19134">
    <property type="entry name" value="RECEPTOR-TYPE TYROSINE-PROTEIN PHOSPHATASE"/>
    <property type="match status" value="1"/>
</dbReference>
<sequence>MDSIIGKTIAIISYAEIRYVGTIDNFDGDKKIITVSNVRIFGTEDRVVDSSKWVLPSADIYPKIELSGDAVKTLNILEGKPEDVKPVLLPEMVAFIQMQSSMVPNMNTMLMDALKQEPKGEDVGETHAAVMQEPKEPVEAEIVEESKETPKEAPRPPPTNETVTRDDTDFDFTGNNAKFEKESFSAYPMKPAGRLVEEYKALQREDSLNWKRFPKVSGGRGKDRYSNVLPYAHSIVNLQNGEYINANWIRPGGDSCHGGSRPLATTIGTFWSMVEEQCCRYSKVCVVMLTEVAENGQEKCFDYIDGIDESVRRIGGGFDKVFEERGKVERRFYKGERMGENGCRELRHYWIREWPDFGVPNGEQDMVLKVVKEIEGVECVIVHCSAGVGRSGTFIGVDHCYRVRNGACGVPDTFDVVYNMRRCRVMMVQRMEQYEYLNKVIENI</sequence>
<dbReference type="SUPFAM" id="SSF50182">
    <property type="entry name" value="Sm-like ribonucleoproteins"/>
    <property type="match status" value="1"/>
</dbReference>
<evidence type="ECO:0000259" key="4">
    <source>
        <dbReference type="PROSITE" id="PS50056"/>
    </source>
</evidence>
<dbReference type="PROSITE" id="PS50055">
    <property type="entry name" value="TYR_PHOSPHATASE_PTP"/>
    <property type="match status" value="1"/>
</dbReference>
<dbReference type="Gene3D" id="2.30.30.100">
    <property type="match status" value="1"/>
</dbReference>
<dbReference type="VEuPathDB" id="FungiDB:C5L36_0A00550"/>
<dbReference type="PROSITE" id="PS51512">
    <property type="entry name" value="DFDF"/>
    <property type="match status" value="1"/>
</dbReference>
<dbReference type="InterPro" id="IPR029021">
    <property type="entry name" value="Prot-tyrosine_phosphatase-like"/>
</dbReference>
<evidence type="ECO:0000256" key="2">
    <source>
        <dbReference type="SAM" id="MobiDB-lite"/>
    </source>
</evidence>
<feature type="domain" description="DFDF" evidence="5">
    <location>
        <begin position="158"/>
        <end position="194"/>
    </location>
</feature>
<dbReference type="AlphaFoldDB" id="A0A1V2LJE6"/>
<dbReference type="PROSITE" id="PS50056">
    <property type="entry name" value="TYR_PHOSPHATASE_2"/>
    <property type="match status" value="1"/>
</dbReference>
<dbReference type="InterPro" id="IPR016130">
    <property type="entry name" value="Tyr_Pase_AS"/>
</dbReference>
<evidence type="ECO:0000259" key="3">
    <source>
        <dbReference type="PROSITE" id="PS50055"/>
    </source>
</evidence>
<gene>
    <name evidence="6" type="ORF">BOH78_3646</name>
</gene>
<comment type="caution">
    <text evidence="6">The sequence shown here is derived from an EMBL/GenBank/DDBJ whole genome shotgun (WGS) entry which is preliminary data.</text>
</comment>
<dbReference type="CDD" id="cd00047">
    <property type="entry name" value="PTPc"/>
    <property type="match status" value="1"/>
</dbReference>
<dbReference type="SMART" id="SM00404">
    <property type="entry name" value="PTPc_motif"/>
    <property type="match status" value="1"/>
</dbReference>
<dbReference type="InterPro" id="IPR010920">
    <property type="entry name" value="LSM_dom_sf"/>
</dbReference>
<dbReference type="Gene3D" id="3.90.190.10">
    <property type="entry name" value="Protein tyrosine phosphatase superfamily"/>
    <property type="match status" value="1"/>
</dbReference>
<dbReference type="SMART" id="SM01271">
    <property type="entry name" value="LSM14"/>
    <property type="match status" value="1"/>
</dbReference>
<dbReference type="PROSITE" id="PS00383">
    <property type="entry name" value="TYR_PHOSPHATASE_1"/>
    <property type="match status" value="1"/>
</dbReference>
<dbReference type="Pfam" id="PF00102">
    <property type="entry name" value="Y_phosphatase"/>
    <property type="match status" value="1"/>
</dbReference>